<comment type="caution">
    <text evidence="2">The sequence shown here is derived from an EMBL/GenBank/DDBJ whole genome shotgun (WGS) entry which is preliminary data.</text>
</comment>
<protein>
    <recommendedName>
        <fullName evidence="1">Transposase IS204/IS1001/IS1096/IS1165 DDE domain-containing protein</fullName>
    </recommendedName>
</protein>
<gene>
    <name evidence="2" type="ORF">GCM10017581_076680</name>
</gene>
<reference evidence="2" key="2">
    <citation type="submission" date="2023-01" db="EMBL/GenBank/DDBJ databases">
        <authorList>
            <person name="Sun Q."/>
            <person name="Evtushenko L."/>
        </authorList>
    </citation>
    <scope>NUCLEOTIDE SEQUENCE</scope>
    <source>
        <strain evidence="2">VKM Ac-1321</strain>
    </source>
</reference>
<keyword evidence="3" id="KW-1185">Reference proteome</keyword>
<name>A0A9W6NQ76_9ACTN</name>
<proteinExistence type="predicted"/>
<feature type="domain" description="Transposase IS204/IS1001/IS1096/IS1165 DDE" evidence="1">
    <location>
        <begin position="111"/>
        <end position="231"/>
    </location>
</feature>
<dbReference type="AlphaFoldDB" id="A0A9W6NQ76"/>
<dbReference type="InterPro" id="IPR047951">
    <property type="entry name" value="Transpos_ISL3"/>
</dbReference>
<dbReference type="Pfam" id="PF01610">
    <property type="entry name" value="DDE_Tnp_ISL3"/>
    <property type="match status" value="1"/>
</dbReference>
<dbReference type="InterPro" id="IPR002560">
    <property type="entry name" value="Transposase_DDE"/>
</dbReference>
<sequence>MQTLLAQGKSLSAVCRDLNLEMGTVRRFARAASLDELLFKATHRVTKLDPFKAYLIDRWNDGQTDAAALFRELLEQGYHGGKLTIRRFLHQFRGHDHVPRPGPRPIKPRHATRWIMTKPDRLSDADRSQLRQIRDRCPELDRTTEYVRAFAVMMTERQGHRLEHWLTTIEGDNLAAMRSLAIGMRRDQDAITNGLTLPHSSGAVEGAVTRVKTIKRAMYGRANLDLLRKRILAKK</sequence>
<dbReference type="PANTHER" id="PTHR33498:SF1">
    <property type="entry name" value="TRANSPOSASE FOR INSERTION SEQUENCE ELEMENT IS1557"/>
    <property type="match status" value="1"/>
</dbReference>
<evidence type="ECO:0000313" key="2">
    <source>
        <dbReference type="EMBL" id="GLL05920.1"/>
    </source>
</evidence>
<organism evidence="2 3">
    <name type="scientific">Dactylosporangium matsuzakiense</name>
    <dbReference type="NCBI Taxonomy" id="53360"/>
    <lineage>
        <taxon>Bacteria</taxon>
        <taxon>Bacillati</taxon>
        <taxon>Actinomycetota</taxon>
        <taxon>Actinomycetes</taxon>
        <taxon>Micromonosporales</taxon>
        <taxon>Micromonosporaceae</taxon>
        <taxon>Dactylosporangium</taxon>
    </lineage>
</organism>
<dbReference type="EMBL" id="BSFP01000065">
    <property type="protein sequence ID" value="GLL05920.1"/>
    <property type="molecule type" value="Genomic_DNA"/>
</dbReference>
<dbReference type="RefSeq" id="WP_271189902.1">
    <property type="nucleotide sequence ID" value="NZ_BSFP01000065.1"/>
</dbReference>
<dbReference type="PANTHER" id="PTHR33498">
    <property type="entry name" value="TRANSPOSASE FOR INSERTION SEQUENCE ELEMENT IS1557"/>
    <property type="match status" value="1"/>
</dbReference>
<evidence type="ECO:0000313" key="3">
    <source>
        <dbReference type="Proteomes" id="UP001143480"/>
    </source>
</evidence>
<reference evidence="2" key="1">
    <citation type="journal article" date="2014" name="Int. J. Syst. Evol. Microbiol.">
        <title>Complete genome sequence of Corynebacterium casei LMG S-19264T (=DSM 44701T), isolated from a smear-ripened cheese.</title>
        <authorList>
            <consortium name="US DOE Joint Genome Institute (JGI-PGF)"/>
            <person name="Walter F."/>
            <person name="Albersmeier A."/>
            <person name="Kalinowski J."/>
            <person name="Ruckert C."/>
        </authorList>
    </citation>
    <scope>NUCLEOTIDE SEQUENCE</scope>
    <source>
        <strain evidence="2">VKM Ac-1321</strain>
    </source>
</reference>
<dbReference type="Proteomes" id="UP001143480">
    <property type="component" value="Unassembled WGS sequence"/>
</dbReference>
<accession>A0A9W6NQ76</accession>
<evidence type="ECO:0000259" key="1">
    <source>
        <dbReference type="Pfam" id="PF01610"/>
    </source>
</evidence>